<comment type="caution">
    <text evidence="3">The sequence shown here is derived from an EMBL/GenBank/DDBJ whole genome shotgun (WGS) entry which is preliminary data.</text>
</comment>
<proteinExistence type="predicted"/>
<dbReference type="SUPFAM" id="SSF49464">
    <property type="entry name" value="Carboxypeptidase regulatory domain-like"/>
    <property type="match status" value="1"/>
</dbReference>
<dbReference type="OrthoDB" id="1086219at2"/>
<dbReference type="AlphaFoldDB" id="A0A4U0H9Q0"/>
<evidence type="ECO:0000256" key="2">
    <source>
        <dbReference type="SAM" id="SignalP"/>
    </source>
</evidence>
<organism evidence="3 4">
    <name type="scientific">Sphingobacterium alkalisoli</name>
    <dbReference type="NCBI Taxonomy" id="1874115"/>
    <lineage>
        <taxon>Bacteria</taxon>
        <taxon>Pseudomonadati</taxon>
        <taxon>Bacteroidota</taxon>
        <taxon>Sphingobacteriia</taxon>
        <taxon>Sphingobacteriales</taxon>
        <taxon>Sphingobacteriaceae</taxon>
        <taxon>Sphingobacterium</taxon>
    </lineage>
</organism>
<dbReference type="InterPro" id="IPR008969">
    <property type="entry name" value="CarboxyPept-like_regulatory"/>
</dbReference>
<feature type="chain" id="PRO_5020355050" description="TonB-dependent receptor" evidence="2">
    <location>
        <begin position="19"/>
        <end position="897"/>
    </location>
</feature>
<dbReference type="RefSeq" id="WP_136819591.1">
    <property type="nucleotide sequence ID" value="NZ_BMJX01000001.1"/>
</dbReference>
<dbReference type="EMBL" id="SUKA01000001">
    <property type="protein sequence ID" value="TJY68643.1"/>
    <property type="molecule type" value="Genomic_DNA"/>
</dbReference>
<reference evidence="3 4" key="1">
    <citation type="submission" date="2019-04" db="EMBL/GenBank/DDBJ databases">
        <title>Sphingobacterium olei sp. nov., isolated from oil-contaminated soil.</title>
        <authorList>
            <person name="Liu B."/>
        </authorList>
    </citation>
    <scope>NUCLEOTIDE SEQUENCE [LARGE SCALE GENOMIC DNA]</scope>
    <source>
        <strain evidence="3 4">Y3L14</strain>
    </source>
</reference>
<feature type="compositionally biased region" description="Polar residues" evidence="1">
    <location>
        <begin position="417"/>
        <end position="427"/>
    </location>
</feature>
<evidence type="ECO:0000313" key="3">
    <source>
        <dbReference type="EMBL" id="TJY68643.1"/>
    </source>
</evidence>
<evidence type="ECO:0000313" key="4">
    <source>
        <dbReference type="Proteomes" id="UP000309872"/>
    </source>
</evidence>
<keyword evidence="4" id="KW-1185">Reference proteome</keyword>
<name>A0A4U0H9Q0_9SPHI</name>
<sequence>MRLCLLVCLLLCSASTFAQNKGKVKGTLYSSEKEALEKATVAILNAQDSTVLSYSLSNENGKFSFIKLPIHQDLILYISHINATAEYLNFDLQDEAEYDFKDITLAPKSLEEVVIEMTPPIRMNKDTLEYNAKYFKTRPNANVEELLQKLPGLQVNLDGSIYYQGKAVQSVRLNNKDFFNEDMTIATRNLDASMIDKVQVFREKGESKQVVLDDSDLPVIINLKTKREFVKAQFGKFYAGGGTRDRYEAGALVNTFRDTLQISFIGYANNLSRKGFDYSELSQQGGFGRAENNSSSYSFYGGLQNNVSGAVNINYDIAKKLKTNFLYSFEQQNDYTRDEGSSQSFYNDTTISSTNFSNATYKNYTHKIRAFARYHIDTTSFISYDLNLNLNKRTSDRRNEYSSFQNESTPVREGKGDNNSLNNSPSLRHNFRYEKRFSNKWVLSLSNDLNVRDNKGDQNDISYGRYYLFGDSIIDQHVNEISRSNTQRIGNTLNLQIPFKKLFTTDIYAKYNIEIEDQIEDIYSKLNSDEFEDKEDITNDKKMNAHAAFFGTKVNYRISKRIRGSIGAEWLNMDRRYDYYGKNEDIQKNQSYWLPNLSLNVYDLNLAYSKAINLPSFYQFIAVDSDLHPTRLSYASPYFDNEIQDNLRIQYFKHFQKLKLNLSFYGNYTLVDKSIGYNNLYDPENSFSTSQYYQADGLDRFSLGGNFRKEIIQNKIWNMYVNGNYNLYNYPSIGITNGIENKSKNTTVSGNQTLNISWKNKVSLSPSYNFNVSKTTNSSDASSFRDIQTTTHDFGAGLRLSDIHKITFETSYNIKNQPSSIDNARTNIHLVNASVYYPVMGKGELKLTVFDLLNQNQNVYRYSSSNYIGYGEQLTQKQYFMLGFVYKFLTSSDKNKK</sequence>
<evidence type="ECO:0000256" key="1">
    <source>
        <dbReference type="SAM" id="MobiDB-lite"/>
    </source>
</evidence>
<feature type="signal peptide" evidence="2">
    <location>
        <begin position="1"/>
        <end position="18"/>
    </location>
</feature>
<dbReference type="Proteomes" id="UP000309872">
    <property type="component" value="Unassembled WGS sequence"/>
</dbReference>
<evidence type="ECO:0008006" key="5">
    <source>
        <dbReference type="Google" id="ProtNLM"/>
    </source>
</evidence>
<feature type="region of interest" description="Disordered" evidence="1">
    <location>
        <begin position="399"/>
        <end position="427"/>
    </location>
</feature>
<dbReference type="SUPFAM" id="SSF56935">
    <property type="entry name" value="Porins"/>
    <property type="match status" value="1"/>
</dbReference>
<gene>
    <name evidence="3" type="ORF">FAZ19_05135</name>
</gene>
<keyword evidence="2" id="KW-0732">Signal</keyword>
<protein>
    <recommendedName>
        <fullName evidence="5">TonB-dependent receptor</fullName>
    </recommendedName>
</protein>
<accession>A0A4U0H9Q0</accession>